<keyword evidence="3" id="KW-1185">Reference proteome</keyword>
<evidence type="ECO:0000256" key="1">
    <source>
        <dbReference type="SAM" id="MobiDB-lite"/>
    </source>
</evidence>
<comment type="caution">
    <text evidence="2">The sequence shown here is derived from an EMBL/GenBank/DDBJ whole genome shotgun (WGS) entry which is preliminary data.</text>
</comment>
<feature type="region of interest" description="Disordered" evidence="1">
    <location>
        <begin position="17"/>
        <end position="38"/>
    </location>
</feature>
<organism evidence="2 3">
    <name type="scientific">Haloferula luteola</name>
    <dbReference type="NCBI Taxonomy" id="595692"/>
    <lineage>
        <taxon>Bacteria</taxon>
        <taxon>Pseudomonadati</taxon>
        <taxon>Verrucomicrobiota</taxon>
        <taxon>Verrucomicrobiia</taxon>
        <taxon>Verrucomicrobiales</taxon>
        <taxon>Verrucomicrobiaceae</taxon>
        <taxon>Haloferula</taxon>
    </lineage>
</organism>
<dbReference type="Proteomes" id="UP000557717">
    <property type="component" value="Unassembled WGS sequence"/>
</dbReference>
<dbReference type="EMBL" id="JACHFD010000033">
    <property type="protein sequence ID" value="MBB5353719.1"/>
    <property type="molecule type" value="Genomic_DNA"/>
</dbReference>
<dbReference type="AlphaFoldDB" id="A0A840VIV4"/>
<evidence type="ECO:0000313" key="3">
    <source>
        <dbReference type="Proteomes" id="UP000557717"/>
    </source>
</evidence>
<proteinExistence type="predicted"/>
<name>A0A840VIV4_9BACT</name>
<evidence type="ECO:0000313" key="2">
    <source>
        <dbReference type="EMBL" id="MBB5353719.1"/>
    </source>
</evidence>
<accession>A0A840VIV4</accession>
<gene>
    <name evidence="2" type="ORF">HNR46_003980</name>
</gene>
<protein>
    <submittedName>
        <fullName evidence="2">Uncharacterized protein</fullName>
    </submittedName>
</protein>
<reference evidence="2 3" key="1">
    <citation type="submission" date="2020-08" db="EMBL/GenBank/DDBJ databases">
        <title>Genomic Encyclopedia of Type Strains, Phase IV (KMG-IV): sequencing the most valuable type-strain genomes for metagenomic binning, comparative biology and taxonomic classification.</title>
        <authorList>
            <person name="Goeker M."/>
        </authorList>
    </citation>
    <scope>NUCLEOTIDE SEQUENCE [LARGE SCALE GENOMIC DNA]</scope>
    <source>
        <strain evidence="2 3">YC6886</strain>
    </source>
</reference>
<sequence>MFETFAVQASTVLASKNAANDGGSGEGVRNLLRRVTPD</sequence>